<comment type="similarity">
    <text evidence="2 6">Belongs to the TMC family.</text>
</comment>
<feature type="transmembrane region" description="Helical" evidence="6">
    <location>
        <begin position="354"/>
        <end position="378"/>
    </location>
</feature>
<organism evidence="8 9">
    <name type="scientific">Pitta sordida</name>
    <name type="common">Hooded pitta</name>
    <dbReference type="NCBI Taxonomy" id="9163"/>
    <lineage>
        <taxon>Eukaryota</taxon>
        <taxon>Metazoa</taxon>
        <taxon>Chordata</taxon>
        <taxon>Craniata</taxon>
        <taxon>Vertebrata</taxon>
        <taxon>Euteleostomi</taxon>
        <taxon>Archelosauria</taxon>
        <taxon>Archosauria</taxon>
        <taxon>Dinosauria</taxon>
        <taxon>Saurischia</taxon>
        <taxon>Theropoda</taxon>
        <taxon>Coelurosauria</taxon>
        <taxon>Aves</taxon>
        <taxon>Neognathae</taxon>
        <taxon>Neoaves</taxon>
        <taxon>Telluraves</taxon>
        <taxon>Australaves</taxon>
        <taxon>Passeriformes</taxon>
        <taxon>Pittidae</taxon>
        <taxon>Pitta</taxon>
    </lineage>
</organism>
<evidence type="ECO:0000256" key="1">
    <source>
        <dbReference type="ARBA" id="ARBA00004141"/>
    </source>
</evidence>
<evidence type="ECO:0000256" key="3">
    <source>
        <dbReference type="ARBA" id="ARBA00022692"/>
    </source>
</evidence>
<keyword evidence="3 6" id="KW-0812">Transmembrane</keyword>
<feature type="transmembrane region" description="Helical" evidence="6">
    <location>
        <begin position="186"/>
        <end position="207"/>
    </location>
</feature>
<feature type="transmembrane region" description="Helical" evidence="6">
    <location>
        <begin position="398"/>
        <end position="417"/>
    </location>
</feature>
<name>A0A851FEJ8_PITSO</name>
<feature type="transmembrane region" description="Helical" evidence="6">
    <location>
        <begin position="570"/>
        <end position="591"/>
    </location>
</feature>
<feature type="transmembrane region" description="Helical" evidence="6">
    <location>
        <begin position="463"/>
        <end position="481"/>
    </location>
</feature>
<keyword evidence="4 6" id="KW-1133">Transmembrane helix</keyword>
<proteinExistence type="inferred from homology"/>
<feature type="transmembrane region" description="Helical" evidence="6">
    <location>
        <begin position="319"/>
        <end position="342"/>
    </location>
</feature>
<protein>
    <recommendedName>
        <fullName evidence="6">Transmembrane channel-like protein</fullName>
    </recommendedName>
</protein>
<dbReference type="AlphaFoldDB" id="A0A851FEJ8"/>
<evidence type="ECO:0000256" key="5">
    <source>
        <dbReference type="ARBA" id="ARBA00023136"/>
    </source>
</evidence>
<feature type="transmembrane region" description="Helical" evidence="6">
    <location>
        <begin position="275"/>
        <end position="299"/>
    </location>
</feature>
<feature type="transmembrane region" description="Helical" evidence="6">
    <location>
        <begin position="502"/>
        <end position="521"/>
    </location>
</feature>
<dbReference type="Pfam" id="PF07810">
    <property type="entry name" value="TMC"/>
    <property type="match status" value="1"/>
</dbReference>
<feature type="transmembrane region" description="Helical" evidence="6">
    <location>
        <begin position="93"/>
        <end position="111"/>
    </location>
</feature>
<evidence type="ECO:0000259" key="7">
    <source>
        <dbReference type="Pfam" id="PF07810"/>
    </source>
</evidence>
<dbReference type="OrthoDB" id="1936208at2759"/>
<feature type="domain" description="TMC" evidence="7">
    <location>
        <begin position="388"/>
        <end position="493"/>
    </location>
</feature>
<dbReference type="PANTHER" id="PTHR23302:SF5">
    <property type="entry name" value="TRANSMEMBRANE CHANNEL-LIKE PROTEIN 5"/>
    <property type="match status" value="1"/>
</dbReference>
<evidence type="ECO:0000256" key="4">
    <source>
        <dbReference type="ARBA" id="ARBA00022989"/>
    </source>
</evidence>
<feature type="transmembrane region" description="Helical" evidence="6">
    <location>
        <begin position="148"/>
        <end position="166"/>
    </location>
</feature>
<dbReference type="GO" id="GO:0008381">
    <property type="term" value="F:mechanosensitive monoatomic ion channel activity"/>
    <property type="evidence" value="ECO:0007669"/>
    <property type="project" value="TreeGrafter"/>
</dbReference>
<feature type="non-terminal residue" evidence="8">
    <location>
        <position position="1"/>
    </location>
</feature>
<keyword evidence="5 6" id="KW-0472">Membrane</keyword>
<dbReference type="InterPro" id="IPR012496">
    <property type="entry name" value="TMC_dom"/>
</dbReference>
<reference evidence="8" key="1">
    <citation type="submission" date="2019-10" db="EMBL/GenBank/DDBJ databases">
        <title>Bird 10,000 Genomes (B10K) Project - Family phase.</title>
        <authorList>
            <person name="Zhang G."/>
        </authorList>
    </citation>
    <scope>NUCLEOTIDE SEQUENCE</scope>
    <source>
        <strain evidence="8">B10K-DU-002-53</strain>
        <tissue evidence="8">Muscle</tissue>
    </source>
</reference>
<evidence type="ECO:0000313" key="9">
    <source>
        <dbReference type="Proteomes" id="UP000633448"/>
    </source>
</evidence>
<comment type="caution">
    <text evidence="8">The sequence shown here is derived from an EMBL/GenBank/DDBJ whole genome shotgun (WGS) entry which is preliminary data.</text>
</comment>
<dbReference type="Proteomes" id="UP000633448">
    <property type="component" value="Unassembled WGS sequence"/>
</dbReference>
<evidence type="ECO:0000313" key="8">
    <source>
        <dbReference type="EMBL" id="NWI92675.1"/>
    </source>
</evidence>
<dbReference type="PANTHER" id="PTHR23302">
    <property type="entry name" value="TRANSMEMBRANE CHANNEL-RELATED"/>
    <property type="match status" value="1"/>
</dbReference>
<feature type="transmembrane region" description="Helical" evidence="6">
    <location>
        <begin position="117"/>
        <end position="136"/>
    </location>
</feature>
<dbReference type="InterPro" id="IPR038900">
    <property type="entry name" value="TMC"/>
</dbReference>
<accession>A0A851FEJ8</accession>
<dbReference type="GO" id="GO:0005886">
    <property type="term" value="C:plasma membrane"/>
    <property type="evidence" value="ECO:0007669"/>
    <property type="project" value="InterPro"/>
</dbReference>
<keyword evidence="9" id="KW-1185">Reference proteome</keyword>
<feature type="non-terminal residue" evidence="8">
    <location>
        <position position="604"/>
    </location>
</feature>
<sequence>FFHGLDAEEGLIGSLAKMSTRERIKTIRKMPETMKKKREIRNEVLKELTKRSRHSGTQLSSCTQCLQGIAVSFRRSGNTLSEYFHQLWMWHKALKIIGAVFGTSVLSYFIFLKWLLYFNAFSFLINFSFITIPQLLAAEPNKLPFTGLELLTGAGYFQQTVLYYGFYTNATIRKIKNGPFYNMQLAYIFTVGIYFVICFLILLFSMANSFRRNFLNPLADSGKASKLLCTWDFNITNEKAVKLQQKNLITQMKEDLAEVNREVLDFSLKERVARIAIHLLCWFASLGTAVAACAGVYFLSINNLELFMKGRRSDLEDQAAMLVLPVVASLLNTFMPFFYSWLGHMERFQSPGQQIFVTVARNIILKISIVGILCYYWLNVVAASESQCWETLVGQDIYRLVVVDFILCLLGSFFGEFLRRIIGTTVCVSLGRPEFDIARSVLDLIYAQTLTWIGILFSPLLPGIQMIAFFIVFYVKKVSLMRNCQPPHKVWKTAQMTTSFKFLLFFPSFLGVLCVIGVTVWRSKPSEGCGPFRGLPSMFAAVSEWVKILENYAAAKWVVWIYHNLITSTLFFFILSAIALIITYIYCQIIIGRKTMTKLLRKQI</sequence>
<comment type="subcellular location">
    <subcellularLocation>
        <location evidence="1 6">Membrane</location>
        <topology evidence="1 6">Multi-pass membrane protein</topology>
    </subcellularLocation>
</comment>
<evidence type="ECO:0000256" key="2">
    <source>
        <dbReference type="ARBA" id="ARBA00006510"/>
    </source>
</evidence>
<gene>
    <name evidence="8" type="primary">Tmc5</name>
    <name evidence="8" type="ORF">PITSOR_R12637</name>
</gene>
<evidence type="ECO:0000256" key="6">
    <source>
        <dbReference type="RuleBase" id="RU310713"/>
    </source>
</evidence>
<dbReference type="EMBL" id="WEKX01017324">
    <property type="protein sequence ID" value="NWI92675.1"/>
    <property type="molecule type" value="Genomic_DNA"/>
</dbReference>